<reference evidence="2" key="1">
    <citation type="journal article" date="2022" name="Nat. Commun.">
        <title>Chromosome evolution and the genetic basis of agronomically important traits in greater yam.</title>
        <authorList>
            <person name="Bredeson J.V."/>
            <person name="Lyons J.B."/>
            <person name="Oniyinde I.O."/>
            <person name="Okereke N.R."/>
            <person name="Kolade O."/>
            <person name="Nnabue I."/>
            <person name="Nwadili C.O."/>
            <person name="Hribova E."/>
            <person name="Parker M."/>
            <person name="Nwogha J."/>
            <person name="Shu S."/>
            <person name="Carlson J."/>
            <person name="Kariba R."/>
            <person name="Muthemba S."/>
            <person name="Knop K."/>
            <person name="Barton G.J."/>
            <person name="Sherwood A.V."/>
            <person name="Lopez-Montes A."/>
            <person name="Asiedu R."/>
            <person name="Jamnadass R."/>
            <person name="Muchugi A."/>
            <person name="Goodstein D."/>
            <person name="Egesi C.N."/>
            <person name="Featherston J."/>
            <person name="Asfaw A."/>
            <person name="Simpson G.G."/>
            <person name="Dolezel J."/>
            <person name="Hendre P.S."/>
            <person name="Van Deynze A."/>
            <person name="Kumar P.L."/>
            <person name="Obidiegwu J.E."/>
            <person name="Bhattacharjee R."/>
            <person name="Rokhsar D.S."/>
        </authorList>
    </citation>
    <scope>NUCLEOTIDE SEQUENCE [LARGE SCALE GENOMIC DNA]</scope>
    <source>
        <strain evidence="2">cv. TDa95/00328</strain>
    </source>
</reference>
<accession>A0ACB7UPL2</accession>
<keyword evidence="2" id="KW-1185">Reference proteome</keyword>
<protein>
    <submittedName>
        <fullName evidence="1">Small subunit of serine palmitoyltransferase-like protein</fullName>
    </submittedName>
</protein>
<comment type="caution">
    <text evidence="1">The sequence shown here is derived from an EMBL/GenBank/DDBJ whole genome shotgun (WGS) entry which is preliminary data.</text>
</comment>
<name>A0ACB7UPL2_DIOAL</name>
<organism evidence="1 2">
    <name type="scientific">Dioscorea alata</name>
    <name type="common">Purple yam</name>
    <dbReference type="NCBI Taxonomy" id="55571"/>
    <lineage>
        <taxon>Eukaryota</taxon>
        <taxon>Viridiplantae</taxon>
        <taxon>Streptophyta</taxon>
        <taxon>Embryophyta</taxon>
        <taxon>Tracheophyta</taxon>
        <taxon>Spermatophyta</taxon>
        <taxon>Magnoliopsida</taxon>
        <taxon>Liliopsida</taxon>
        <taxon>Dioscoreales</taxon>
        <taxon>Dioscoreaceae</taxon>
        <taxon>Dioscorea</taxon>
    </lineage>
</organism>
<gene>
    <name evidence="1" type="ORF">IHE45_14G003700</name>
</gene>
<dbReference type="Proteomes" id="UP000827976">
    <property type="component" value="Chromosome 14"/>
</dbReference>
<sequence>MFSLIITIVDPSSHLSPLQILRRSPKFESFSRLILERGRKMNPLSKKIYLYNVTMGLYMLDCNFSADFMVGKKFSTAGVIPT</sequence>
<dbReference type="EMBL" id="CM037024">
    <property type="protein sequence ID" value="KAH7662676.1"/>
    <property type="molecule type" value="Genomic_DNA"/>
</dbReference>
<proteinExistence type="predicted"/>
<evidence type="ECO:0000313" key="1">
    <source>
        <dbReference type="EMBL" id="KAH7662676.1"/>
    </source>
</evidence>
<evidence type="ECO:0000313" key="2">
    <source>
        <dbReference type="Proteomes" id="UP000827976"/>
    </source>
</evidence>